<keyword evidence="2" id="KW-1185">Reference proteome</keyword>
<evidence type="ECO:0008006" key="3">
    <source>
        <dbReference type="Google" id="ProtNLM"/>
    </source>
</evidence>
<dbReference type="EMBL" id="BLYI01000047">
    <property type="protein sequence ID" value="GFO86036.1"/>
    <property type="molecule type" value="Genomic_DNA"/>
</dbReference>
<evidence type="ECO:0000313" key="2">
    <source>
        <dbReference type="Proteomes" id="UP000613208"/>
    </source>
</evidence>
<reference evidence="1" key="1">
    <citation type="submission" date="2020-06" db="EMBL/GenBank/DDBJ databases">
        <title>Characterization of fructooligosaccharide metabolism and fructooligosaccharide-degrading enzymes in human commensal butyrate producers.</title>
        <authorList>
            <person name="Tanno H."/>
            <person name="Fujii T."/>
            <person name="Hirano K."/>
            <person name="Maeno S."/>
            <person name="Tonozuka T."/>
            <person name="Sakamoto M."/>
            <person name="Ohkuma M."/>
            <person name="Tochio T."/>
            <person name="Endo A."/>
        </authorList>
    </citation>
    <scope>NUCLEOTIDE SEQUENCE</scope>
    <source>
        <strain evidence="1">JCM 17466</strain>
    </source>
</reference>
<proteinExistence type="predicted"/>
<organism evidence="1 2">
    <name type="scientific">Anaerostipes butyraticus</name>
    <dbReference type="NCBI Taxonomy" id="645466"/>
    <lineage>
        <taxon>Bacteria</taxon>
        <taxon>Bacillati</taxon>
        <taxon>Bacillota</taxon>
        <taxon>Clostridia</taxon>
        <taxon>Lachnospirales</taxon>
        <taxon>Lachnospiraceae</taxon>
        <taxon>Anaerostipes</taxon>
    </lineage>
</organism>
<dbReference type="Pfam" id="PF04463">
    <property type="entry name" value="2-thiour_desulf"/>
    <property type="match status" value="1"/>
</dbReference>
<dbReference type="RefSeq" id="WP_201311710.1">
    <property type="nucleotide sequence ID" value="NZ_BLYI01000047.1"/>
</dbReference>
<protein>
    <recommendedName>
        <fullName evidence="3">DUF523 domain-containing protein</fullName>
    </recommendedName>
</protein>
<gene>
    <name evidence="1" type="ORF">ANBU17_23830</name>
</gene>
<sequence>MNGLVSACLLGVKCKYNQGSNCSDKIADLLSEYHLIPVCPEIMGGLPTPRVPAEVCGSRVITEDGRDVTEQFRQGAREALRLAKLYECRFAVLKEKSPSCGSGKIYDGTFTKTLTNGDGVTAKLLKEHGICVFGENTPGLLEALREKGKNNEF</sequence>
<dbReference type="AlphaFoldDB" id="A0A916QBE3"/>
<dbReference type="Proteomes" id="UP000613208">
    <property type="component" value="Unassembled WGS sequence"/>
</dbReference>
<dbReference type="PANTHER" id="PTHR30087">
    <property type="entry name" value="INNER MEMBRANE PROTEIN"/>
    <property type="match status" value="1"/>
</dbReference>
<name>A0A916QBE3_9FIRM</name>
<comment type="caution">
    <text evidence="1">The sequence shown here is derived from an EMBL/GenBank/DDBJ whole genome shotgun (WGS) entry which is preliminary data.</text>
</comment>
<evidence type="ECO:0000313" key="1">
    <source>
        <dbReference type="EMBL" id="GFO86036.1"/>
    </source>
</evidence>
<accession>A0A916QBE3</accession>
<dbReference type="InterPro" id="IPR007553">
    <property type="entry name" value="2-thiour_desulf"/>
</dbReference>
<dbReference type="PANTHER" id="PTHR30087:SF1">
    <property type="entry name" value="HYPOTHETICAL CYTOSOLIC PROTEIN"/>
    <property type="match status" value="1"/>
</dbReference>